<protein>
    <submittedName>
        <fullName evidence="1">Uncharacterized protein</fullName>
    </submittedName>
</protein>
<organism evidence="1">
    <name type="scientific">viral metagenome</name>
    <dbReference type="NCBI Taxonomy" id="1070528"/>
    <lineage>
        <taxon>unclassified sequences</taxon>
        <taxon>metagenomes</taxon>
        <taxon>organismal metagenomes</taxon>
    </lineage>
</organism>
<sequence>MPRTDKEKGRIYHRKWYERNKEKIRQRNKVLYQLNKEHINKKAKEQIKRIKLEVFSYYSKGEPKCTHCGITELDVLCLDHIDGGGTKDRLFNNHHGSNLHYFLKRTGYPEGFQVLCANCNLRKWVKYKK</sequence>
<dbReference type="AlphaFoldDB" id="A0A6M3IQR9"/>
<evidence type="ECO:0000313" key="1">
    <source>
        <dbReference type="EMBL" id="QJA59910.1"/>
    </source>
</evidence>
<dbReference type="EMBL" id="MT141388">
    <property type="protein sequence ID" value="QJA59910.1"/>
    <property type="molecule type" value="Genomic_DNA"/>
</dbReference>
<proteinExistence type="predicted"/>
<gene>
    <name evidence="1" type="ORF">MM415B01221_0019</name>
</gene>
<accession>A0A6M3IQR9</accession>
<name>A0A6M3IQR9_9ZZZZ</name>
<reference evidence="1" key="1">
    <citation type="submission" date="2020-03" db="EMBL/GenBank/DDBJ databases">
        <title>The deep terrestrial virosphere.</title>
        <authorList>
            <person name="Holmfeldt K."/>
            <person name="Nilsson E."/>
            <person name="Simone D."/>
            <person name="Lopez-Fernandez M."/>
            <person name="Wu X."/>
            <person name="de Brujin I."/>
            <person name="Lundin D."/>
            <person name="Andersson A."/>
            <person name="Bertilsson S."/>
            <person name="Dopson M."/>
        </authorList>
    </citation>
    <scope>NUCLEOTIDE SEQUENCE</scope>
    <source>
        <strain evidence="1">MM415B01221</strain>
    </source>
</reference>